<dbReference type="GO" id="GO:0005886">
    <property type="term" value="C:plasma membrane"/>
    <property type="evidence" value="ECO:0007669"/>
    <property type="project" value="UniProtKB-SubCell"/>
</dbReference>
<keyword evidence="2" id="KW-0813">Transport</keyword>
<evidence type="ECO:0000256" key="10">
    <source>
        <dbReference type="ARBA" id="ARBA00023201"/>
    </source>
</evidence>
<comment type="catalytic activity">
    <reaction evidence="12">
        <text>Na(+)(in) = Na(+)(out)</text>
        <dbReference type="Rhea" id="RHEA:34963"/>
        <dbReference type="ChEBI" id="CHEBI:29101"/>
    </reaction>
</comment>
<keyword evidence="15" id="KW-1185">Reference proteome</keyword>
<keyword evidence="11" id="KW-0407">Ion channel</keyword>
<comment type="subcellular location">
    <subcellularLocation>
        <location evidence="1">Cell membrane</location>
        <topology evidence="1">Multi-pass membrane protein</topology>
    </subcellularLocation>
</comment>
<dbReference type="PANTHER" id="PTHR11690">
    <property type="entry name" value="AMILORIDE-SENSITIVE SODIUM CHANNEL-RELATED"/>
    <property type="match status" value="1"/>
</dbReference>
<proteinExistence type="predicted"/>
<name>A0A8C4JTC5_DRONO</name>
<dbReference type="AlphaFoldDB" id="A0A8C4JTC5"/>
<dbReference type="PANTHER" id="PTHR11690:SF132">
    <property type="entry name" value="AMILORIDE-SENSITIVE SODIUM CHANNEL SUBUNIT DELTA"/>
    <property type="match status" value="1"/>
</dbReference>
<evidence type="ECO:0000256" key="12">
    <source>
        <dbReference type="ARBA" id="ARBA00036239"/>
    </source>
</evidence>
<keyword evidence="3" id="KW-0894">Sodium channel</keyword>
<evidence type="ECO:0000256" key="11">
    <source>
        <dbReference type="ARBA" id="ARBA00023303"/>
    </source>
</evidence>
<evidence type="ECO:0000256" key="13">
    <source>
        <dbReference type="SAM" id="Phobius"/>
    </source>
</evidence>
<dbReference type="GO" id="GO:0034706">
    <property type="term" value="C:sodium channel complex"/>
    <property type="evidence" value="ECO:0007669"/>
    <property type="project" value="TreeGrafter"/>
</dbReference>
<dbReference type="GO" id="GO:0015280">
    <property type="term" value="F:ligand-gated sodium channel activity"/>
    <property type="evidence" value="ECO:0007669"/>
    <property type="project" value="InterPro"/>
</dbReference>
<evidence type="ECO:0000256" key="5">
    <source>
        <dbReference type="ARBA" id="ARBA00022692"/>
    </source>
</evidence>
<evidence type="ECO:0000256" key="8">
    <source>
        <dbReference type="ARBA" id="ARBA00023065"/>
    </source>
</evidence>
<dbReference type="Pfam" id="PF00858">
    <property type="entry name" value="ASC"/>
    <property type="match status" value="1"/>
</dbReference>
<evidence type="ECO:0000256" key="6">
    <source>
        <dbReference type="ARBA" id="ARBA00022989"/>
    </source>
</evidence>
<organism evidence="14 15">
    <name type="scientific">Dromaius novaehollandiae</name>
    <name type="common">Emu</name>
    <dbReference type="NCBI Taxonomy" id="8790"/>
    <lineage>
        <taxon>Eukaryota</taxon>
        <taxon>Metazoa</taxon>
        <taxon>Chordata</taxon>
        <taxon>Craniata</taxon>
        <taxon>Vertebrata</taxon>
        <taxon>Euteleostomi</taxon>
        <taxon>Archelosauria</taxon>
        <taxon>Archosauria</taxon>
        <taxon>Dinosauria</taxon>
        <taxon>Saurischia</taxon>
        <taxon>Theropoda</taxon>
        <taxon>Coelurosauria</taxon>
        <taxon>Aves</taxon>
        <taxon>Palaeognathae</taxon>
        <taxon>Casuariiformes</taxon>
        <taxon>Dromaiidae</taxon>
        <taxon>Dromaius</taxon>
    </lineage>
</organism>
<dbReference type="InterPro" id="IPR020903">
    <property type="entry name" value="ENaC_CS"/>
</dbReference>
<dbReference type="InterPro" id="IPR004724">
    <property type="entry name" value="ENaC_chordates"/>
</dbReference>
<gene>
    <name evidence="14" type="primary">SCNN1D</name>
</gene>
<reference evidence="14" key="1">
    <citation type="submission" date="2025-08" db="UniProtKB">
        <authorList>
            <consortium name="Ensembl"/>
        </authorList>
    </citation>
    <scope>IDENTIFICATION</scope>
</reference>
<keyword evidence="6 13" id="KW-1133">Transmembrane helix</keyword>
<sequence length="598" mass="68091">RCKTSTEVAREEEEKKEGLIEFYDSFKDMFEFFCKNTTIHGTIRLVCSDSNKMKTAFWTLLLLASFGMLYWQFALMFSQYWAYPVVLTMSMHSEPKMFPAITICNLDPYSEHLVRLDQMAEESIAFLYGINTSVSLFHMNEKNIQVKDLSSIGNLSRSNFKLSQNFSLLRMSDHSNKSGKKYSKVGFRLVSGNCFYKTYSSGMDAILEWYRFHYMNIMSQLPVIINISDHEEQIEDMVYSCQYDGEPCSDYVHFHHPVFGSCYTFNSKGTDSFWTATKPGIPYGLSLILRAEQKDHIPLLSTVAGVKVMIHNHNQTPFLEHEGFDIRPGIATTIGIQQVMNHLGGSYGKCTTNGNDVNVKLLYNNSYTLQACLHSCFQHIMVRKCGCGYYYYPLPPGAEYCNYNKHPAWGKGKGLQSCPVKSLRPECLLCLPPGECHADISPLLTASFLQRRKDIAKVTIFYQQLNYKSVNESPLFSENLLLSSMGSQWSLWFGSSVLSVVEMFELLIDTLVLSLLFCYQRFRSKKTLKVAHTPAIPSMSLTLENYRAVQEEAGKGYGSAQTHPPVVTIAMDNDSNLHLHLFSREVEMPELCPDVVLK</sequence>
<keyword evidence="4" id="KW-1003">Cell membrane</keyword>
<dbReference type="InterPro" id="IPR001873">
    <property type="entry name" value="ENaC"/>
</dbReference>
<dbReference type="Proteomes" id="UP000694423">
    <property type="component" value="Unplaced"/>
</dbReference>
<keyword evidence="5 13" id="KW-0812">Transmembrane</keyword>
<accession>A0A8C4JTC5</accession>
<dbReference type="Ensembl" id="ENSDNVT00000016802.1">
    <property type="protein sequence ID" value="ENSDNVP00000013990.1"/>
    <property type="gene ID" value="ENSDNVG00000009834.1"/>
</dbReference>
<keyword evidence="9 13" id="KW-0472">Membrane</keyword>
<evidence type="ECO:0000256" key="2">
    <source>
        <dbReference type="ARBA" id="ARBA00022448"/>
    </source>
</evidence>
<dbReference type="PRINTS" id="PR01078">
    <property type="entry name" value="AMINACHANNEL"/>
</dbReference>
<evidence type="ECO:0000256" key="7">
    <source>
        <dbReference type="ARBA" id="ARBA00023053"/>
    </source>
</evidence>
<keyword evidence="10" id="KW-0739">Sodium transport</keyword>
<keyword evidence="8" id="KW-0406">Ion transport</keyword>
<evidence type="ECO:0000256" key="3">
    <source>
        <dbReference type="ARBA" id="ARBA00022461"/>
    </source>
</evidence>
<dbReference type="NCBIfam" id="TIGR00859">
    <property type="entry name" value="ENaC"/>
    <property type="match status" value="1"/>
</dbReference>
<keyword evidence="7" id="KW-0915">Sodium</keyword>
<protein>
    <submittedName>
        <fullName evidence="14">Sodium channel epithelial 1 subunit delta</fullName>
    </submittedName>
</protein>
<evidence type="ECO:0000256" key="9">
    <source>
        <dbReference type="ARBA" id="ARBA00023136"/>
    </source>
</evidence>
<evidence type="ECO:0000256" key="1">
    <source>
        <dbReference type="ARBA" id="ARBA00004651"/>
    </source>
</evidence>
<evidence type="ECO:0000256" key="4">
    <source>
        <dbReference type="ARBA" id="ARBA00022475"/>
    </source>
</evidence>
<evidence type="ECO:0000313" key="15">
    <source>
        <dbReference type="Proteomes" id="UP000694423"/>
    </source>
</evidence>
<evidence type="ECO:0000313" key="14">
    <source>
        <dbReference type="Ensembl" id="ENSDNVP00000013990.1"/>
    </source>
</evidence>
<reference evidence="14" key="2">
    <citation type="submission" date="2025-09" db="UniProtKB">
        <authorList>
            <consortium name="Ensembl"/>
        </authorList>
    </citation>
    <scope>IDENTIFICATION</scope>
</reference>
<dbReference type="Gene3D" id="2.60.470.10">
    <property type="entry name" value="Acid-sensing ion channels like domains"/>
    <property type="match status" value="1"/>
</dbReference>
<dbReference type="PROSITE" id="PS01206">
    <property type="entry name" value="ASC"/>
    <property type="match status" value="1"/>
</dbReference>
<feature type="transmembrane region" description="Helical" evidence="13">
    <location>
        <begin position="60"/>
        <end position="83"/>
    </location>
</feature>